<evidence type="ECO:0000313" key="3">
    <source>
        <dbReference type="Proteomes" id="UP000035722"/>
    </source>
</evidence>
<dbReference type="RefSeq" id="WP_161799511.1">
    <property type="nucleotide sequence ID" value="NZ_CAQI01000025.1"/>
</dbReference>
<protein>
    <submittedName>
        <fullName evidence="2">Uncharacterized protein</fullName>
    </submittedName>
</protein>
<proteinExistence type="predicted"/>
<dbReference type="EMBL" id="CAQI01000025">
    <property type="protein sequence ID" value="CCQ44230.1"/>
    <property type="molecule type" value="Genomic_DNA"/>
</dbReference>
<accession>A0A024GWE5</accession>
<sequence length="47" mass="5612">MTYYANLFQADNVFAVLVVLTAFTTLLTAAIRRVERRLLHWHKFEDR</sequence>
<gene>
    <name evidence="2" type="ORF">ARTSIC4J27_154</name>
</gene>
<organism evidence="2 3">
    <name type="scientific">Pseudarthrobacter siccitolerans</name>
    <dbReference type="NCBI Taxonomy" id="861266"/>
    <lineage>
        <taxon>Bacteria</taxon>
        <taxon>Bacillati</taxon>
        <taxon>Actinomycetota</taxon>
        <taxon>Actinomycetes</taxon>
        <taxon>Micrococcales</taxon>
        <taxon>Micrococcaceae</taxon>
        <taxon>Pseudarthrobacter</taxon>
    </lineage>
</organism>
<dbReference type="AlphaFoldDB" id="A0A024GWE5"/>
<name>A0A024GWE5_9MICC</name>
<comment type="caution">
    <text evidence="2">The sequence shown here is derived from an EMBL/GenBank/DDBJ whole genome shotgun (WGS) entry which is preliminary data.</text>
</comment>
<keyword evidence="1" id="KW-1133">Transmembrane helix</keyword>
<dbReference type="STRING" id="861266.ARTSIC4J27_154"/>
<evidence type="ECO:0000256" key="1">
    <source>
        <dbReference type="SAM" id="Phobius"/>
    </source>
</evidence>
<evidence type="ECO:0000313" key="2">
    <source>
        <dbReference type="EMBL" id="CCQ44230.1"/>
    </source>
</evidence>
<keyword evidence="1" id="KW-0812">Transmembrane</keyword>
<feature type="transmembrane region" description="Helical" evidence="1">
    <location>
        <begin position="12"/>
        <end position="31"/>
    </location>
</feature>
<keyword evidence="1" id="KW-0472">Membrane</keyword>
<keyword evidence="3" id="KW-1185">Reference proteome</keyword>
<dbReference type="Proteomes" id="UP000035722">
    <property type="component" value="Unassembled WGS sequence"/>
</dbReference>
<reference evidence="3" key="1">
    <citation type="journal article" date="2014" name="Genome Announc.">
        <title>Genome Sequence of Arthrobacter siccitolerans 4J27, a Xeroprotectant-Producing Desiccation-Tolerant Microorganism.</title>
        <authorList>
            <person name="Manzanera M."/>
            <person name="Santa-Cruz-Calvo L."/>
            <person name="Vilchez J.I."/>
            <person name="Garcia-Fontana C."/>
            <person name="Silva-Castro G.A."/>
            <person name="Calvo C."/>
            <person name="Gonzalez-Lopez J."/>
        </authorList>
    </citation>
    <scope>NUCLEOTIDE SEQUENCE [LARGE SCALE GENOMIC DNA]</scope>
    <source>
        <strain evidence="3">4J27</strain>
    </source>
</reference>